<organism evidence="1 2">
    <name type="scientific">Penicillium canariense</name>
    <dbReference type="NCBI Taxonomy" id="189055"/>
    <lineage>
        <taxon>Eukaryota</taxon>
        <taxon>Fungi</taxon>
        <taxon>Dikarya</taxon>
        <taxon>Ascomycota</taxon>
        <taxon>Pezizomycotina</taxon>
        <taxon>Eurotiomycetes</taxon>
        <taxon>Eurotiomycetidae</taxon>
        <taxon>Eurotiales</taxon>
        <taxon>Aspergillaceae</taxon>
        <taxon>Penicillium</taxon>
    </lineage>
</organism>
<proteinExistence type="predicted"/>
<evidence type="ECO:0000313" key="1">
    <source>
        <dbReference type="EMBL" id="KAJ5177179.1"/>
    </source>
</evidence>
<protein>
    <submittedName>
        <fullName evidence="1">Uncharacterized protein</fullName>
    </submittedName>
</protein>
<reference evidence="1" key="1">
    <citation type="submission" date="2022-11" db="EMBL/GenBank/DDBJ databases">
        <authorList>
            <person name="Petersen C."/>
        </authorList>
    </citation>
    <scope>NUCLEOTIDE SEQUENCE</scope>
    <source>
        <strain evidence="1">IBT 26290</strain>
    </source>
</reference>
<keyword evidence="2" id="KW-1185">Reference proteome</keyword>
<reference evidence="1" key="2">
    <citation type="journal article" date="2023" name="IMA Fungus">
        <title>Comparative genomic study of the Penicillium genus elucidates a diverse pangenome and 15 lateral gene transfer events.</title>
        <authorList>
            <person name="Petersen C."/>
            <person name="Sorensen T."/>
            <person name="Nielsen M.R."/>
            <person name="Sondergaard T.E."/>
            <person name="Sorensen J.L."/>
            <person name="Fitzpatrick D.A."/>
            <person name="Frisvad J.C."/>
            <person name="Nielsen K.L."/>
        </authorList>
    </citation>
    <scope>NUCLEOTIDE SEQUENCE</scope>
    <source>
        <strain evidence="1">IBT 26290</strain>
    </source>
</reference>
<accession>A0A9W9IIW4</accession>
<dbReference type="OrthoDB" id="4226302at2759"/>
<dbReference type="AlphaFoldDB" id="A0A9W9IIW4"/>
<dbReference type="GeneID" id="81424357"/>
<dbReference type="RefSeq" id="XP_056548787.1">
    <property type="nucleotide sequence ID" value="XM_056685181.1"/>
</dbReference>
<evidence type="ECO:0000313" key="2">
    <source>
        <dbReference type="Proteomes" id="UP001149163"/>
    </source>
</evidence>
<comment type="caution">
    <text evidence="1">The sequence shown here is derived from an EMBL/GenBank/DDBJ whole genome shotgun (WGS) entry which is preliminary data.</text>
</comment>
<gene>
    <name evidence="1" type="ORF">N7482_003056</name>
</gene>
<dbReference type="Proteomes" id="UP001149163">
    <property type="component" value="Unassembled WGS sequence"/>
</dbReference>
<name>A0A9W9IIW4_9EURO</name>
<dbReference type="EMBL" id="JAPQKN010000001">
    <property type="protein sequence ID" value="KAJ5177179.1"/>
    <property type="molecule type" value="Genomic_DNA"/>
</dbReference>
<sequence length="274" mass="32702">MNNAKGQDNSDAPDMELLQGLEEALHCTKCRINVTPASMTVDIQKGVYITSHYPPYFRNNNTRDDNISPLETQSTPEDPSFWTFISVSQRERYYELVEQTLNHILNKTKSMDPEVAVLSAHYQVDFHIRQHYLSHRGVLTFCRNADDMQQLRHWQWKMDDLDNIRPVNLDHVWPRGCKHTAWPRDKNLEMMHQTLMWKRAWLTRRKRVEEVRARWAIIMEERRKQREMLLLKKGATITVRLYCRGELKDVRELKRIRHSEPALRPRRMLQNSGL</sequence>